<dbReference type="Gene3D" id="1.10.3720.10">
    <property type="entry name" value="MetI-like"/>
    <property type="match status" value="1"/>
</dbReference>
<organism evidence="11 12">
    <name type="scientific">Klebsiella pneumoniae</name>
    <dbReference type="NCBI Taxonomy" id="573"/>
    <lineage>
        <taxon>Bacteria</taxon>
        <taxon>Pseudomonadati</taxon>
        <taxon>Pseudomonadota</taxon>
        <taxon>Gammaproteobacteria</taxon>
        <taxon>Enterobacterales</taxon>
        <taxon>Enterobacteriaceae</taxon>
        <taxon>Klebsiella/Raoultella group</taxon>
        <taxon>Klebsiella</taxon>
        <taxon>Klebsiella pneumoniae complex</taxon>
    </lineage>
</organism>
<feature type="transmembrane region" description="Helical" evidence="9">
    <location>
        <begin position="136"/>
        <end position="157"/>
    </location>
</feature>
<dbReference type="Pfam" id="PF19300">
    <property type="entry name" value="BPD_transp_1_N"/>
    <property type="match status" value="1"/>
</dbReference>
<dbReference type="Proteomes" id="UP000283322">
    <property type="component" value="Unassembled WGS sequence"/>
</dbReference>
<evidence type="ECO:0000313" key="12">
    <source>
        <dbReference type="Proteomes" id="UP000283322"/>
    </source>
</evidence>
<dbReference type="GO" id="GO:0005886">
    <property type="term" value="C:plasma membrane"/>
    <property type="evidence" value="ECO:0007669"/>
    <property type="project" value="UniProtKB-SubCell"/>
</dbReference>
<evidence type="ECO:0000256" key="9">
    <source>
        <dbReference type="RuleBase" id="RU363032"/>
    </source>
</evidence>
<feature type="transmembrane region" description="Helical" evidence="9">
    <location>
        <begin position="177"/>
        <end position="196"/>
    </location>
</feature>
<dbReference type="RefSeq" id="WP_048293745.1">
    <property type="nucleotide sequence ID" value="NZ_CAAHCF010000016.1"/>
</dbReference>
<comment type="subcellular location">
    <subcellularLocation>
        <location evidence="1">Cell inner membrane</location>
        <topology evidence="1">Multi-pass membrane protein</topology>
    </subcellularLocation>
    <subcellularLocation>
        <location evidence="9">Cell membrane</location>
        <topology evidence="9">Multi-pass membrane protein</topology>
    </subcellularLocation>
</comment>
<dbReference type="Pfam" id="PF00528">
    <property type="entry name" value="BPD_transp_1"/>
    <property type="match status" value="1"/>
</dbReference>
<keyword evidence="3" id="KW-1003">Cell membrane</keyword>
<accession>A0A422ZVY5</accession>
<evidence type="ECO:0000256" key="5">
    <source>
        <dbReference type="ARBA" id="ARBA00022692"/>
    </source>
</evidence>
<keyword evidence="2 9" id="KW-0813">Transport</keyword>
<reference evidence="11 12" key="1">
    <citation type="submission" date="2018-10" db="EMBL/GenBank/DDBJ databases">
        <authorList>
            <person name="Vanduin D."/>
            <person name="Fouts D."/>
            <person name="Wright M."/>
            <person name="Sutton G."/>
            <person name="Nguyen K."/>
            <person name="Kreiswirth B."/>
            <person name="Chen L."/>
            <person name="Rojas L."/>
            <person name="Hujer A."/>
            <person name="Hujer K."/>
            <person name="Bonomo R."/>
            <person name="Adams M."/>
        </authorList>
    </citation>
    <scope>NUCLEOTIDE SEQUENCE [LARGE SCALE GENOMIC DNA]</scope>
    <source>
        <strain evidence="11 12">CRK0165</strain>
    </source>
</reference>
<dbReference type="InterPro" id="IPR035906">
    <property type="entry name" value="MetI-like_sf"/>
</dbReference>
<name>A0A422ZVY5_KLEPN</name>
<dbReference type="SUPFAM" id="SSF161098">
    <property type="entry name" value="MetI-like"/>
    <property type="match status" value="1"/>
</dbReference>
<feature type="domain" description="ABC transmembrane type-1" evidence="10">
    <location>
        <begin position="97"/>
        <end position="303"/>
    </location>
</feature>
<keyword evidence="6 9" id="KW-1133">Transmembrane helix</keyword>
<sequence length="312" mass="34298">MPEFTYILKRILLIIPTLVVILLVTFVLVRLLPGDPASAMLGDRTLDADVVRINTQLGLDKPLPVQFLYFVRNVLTGHLGESFFLHQPVTQVIAERLPVSLMLTCMAGILSLVLAIPLAFISAVRRNSIADTTIRGAFQITLSMPSFYIGLLLLTLFATHFHWFPVGGYGSTFVDKLWHLFLPALTLALGLAAVLMSNLRSSILAVLDAEYVSFARAKGLPGYVVLFRHVLRNALLPMITLFALNIGTIIGSAVITETVFAVPGICRLMVDSIMSRDYPMVQGLVIVLSVLVSLIFLITDIIQSVIDPRRAQ</sequence>
<keyword evidence="5 9" id="KW-0812">Transmembrane</keyword>
<proteinExistence type="inferred from homology"/>
<dbReference type="InterPro" id="IPR000515">
    <property type="entry name" value="MetI-like"/>
</dbReference>
<feature type="transmembrane region" description="Helical" evidence="9">
    <location>
        <begin position="280"/>
        <end position="302"/>
    </location>
</feature>
<evidence type="ECO:0000259" key="10">
    <source>
        <dbReference type="PROSITE" id="PS50928"/>
    </source>
</evidence>
<evidence type="ECO:0000256" key="8">
    <source>
        <dbReference type="ARBA" id="ARBA00024202"/>
    </source>
</evidence>
<protein>
    <submittedName>
        <fullName evidence="11">ABC transporter permease</fullName>
    </submittedName>
</protein>
<comment type="caution">
    <text evidence="11">The sequence shown here is derived from an EMBL/GenBank/DDBJ whole genome shotgun (WGS) entry which is preliminary data.</text>
</comment>
<evidence type="ECO:0000256" key="7">
    <source>
        <dbReference type="ARBA" id="ARBA00023136"/>
    </source>
</evidence>
<dbReference type="AlphaFoldDB" id="A0A422ZVY5"/>
<gene>
    <name evidence="11" type="ORF">BL124_00011425</name>
</gene>
<feature type="transmembrane region" description="Helical" evidence="9">
    <location>
        <begin position="12"/>
        <end position="32"/>
    </location>
</feature>
<evidence type="ECO:0000256" key="4">
    <source>
        <dbReference type="ARBA" id="ARBA00022519"/>
    </source>
</evidence>
<keyword evidence="4" id="KW-0997">Cell inner membrane</keyword>
<feature type="transmembrane region" description="Helical" evidence="9">
    <location>
        <begin position="101"/>
        <end position="124"/>
    </location>
</feature>
<dbReference type="EMBL" id="MPYG04000083">
    <property type="protein sequence ID" value="ROG98103.1"/>
    <property type="molecule type" value="Genomic_DNA"/>
</dbReference>
<evidence type="ECO:0000256" key="3">
    <source>
        <dbReference type="ARBA" id="ARBA00022475"/>
    </source>
</evidence>
<comment type="similarity">
    <text evidence="8">Belongs to the binding-protein-dependent transport system permease family. OppBC subfamily.</text>
</comment>
<dbReference type="GO" id="GO:0055085">
    <property type="term" value="P:transmembrane transport"/>
    <property type="evidence" value="ECO:0007669"/>
    <property type="project" value="InterPro"/>
</dbReference>
<dbReference type="InterPro" id="IPR045621">
    <property type="entry name" value="BPD_transp_1_N"/>
</dbReference>
<dbReference type="PANTHER" id="PTHR43163">
    <property type="entry name" value="DIPEPTIDE TRANSPORT SYSTEM PERMEASE PROTEIN DPPB-RELATED"/>
    <property type="match status" value="1"/>
</dbReference>
<dbReference type="CDD" id="cd06261">
    <property type="entry name" value="TM_PBP2"/>
    <property type="match status" value="1"/>
</dbReference>
<evidence type="ECO:0000256" key="1">
    <source>
        <dbReference type="ARBA" id="ARBA00004429"/>
    </source>
</evidence>
<evidence type="ECO:0000313" key="11">
    <source>
        <dbReference type="EMBL" id="ROG98103.1"/>
    </source>
</evidence>
<dbReference type="PANTHER" id="PTHR43163:SF6">
    <property type="entry name" value="DIPEPTIDE TRANSPORT SYSTEM PERMEASE PROTEIN DPPB-RELATED"/>
    <property type="match status" value="1"/>
</dbReference>
<keyword evidence="7 9" id="KW-0472">Membrane</keyword>
<feature type="transmembrane region" description="Helical" evidence="9">
    <location>
        <begin position="235"/>
        <end position="260"/>
    </location>
</feature>
<evidence type="ECO:0000256" key="2">
    <source>
        <dbReference type="ARBA" id="ARBA00022448"/>
    </source>
</evidence>
<evidence type="ECO:0000256" key="6">
    <source>
        <dbReference type="ARBA" id="ARBA00022989"/>
    </source>
</evidence>
<dbReference type="PROSITE" id="PS50928">
    <property type="entry name" value="ABC_TM1"/>
    <property type="match status" value="1"/>
</dbReference>